<keyword evidence="4" id="KW-0695">RNA-directed DNA polymerase</keyword>
<dbReference type="Pfam" id="PF17919">
    <property type="entry name" value="RT_RNaseH_2"/>
    <property type="match status" value="1"/>
</dbReference>
<dbReference type="InterPro" id="IPR043128">
    <property type="entry name" value="Rev_trsase/Diguanyl_cyclase"/>
</dbReference>
<dbReference type="InterPro" id="IPR012337">
    <property type="entry name" value="RNaseH-like_sf"/>
</dbReference>
<dbReference type="EMBL" id="BQNB010008946">
    <property type="protein sequence ID" value="GJS56591.1"/>
    <property type="molecule type" value="Genomic_DNA"/>
</dbReference>
<keyword evidence="4" id="KW-0548">Nucleotidyltransferase</keyword>
<reference evidence="4" key="2">
    <citation type="submission" date="2022-01" db="EMBL/GenBank/DDBJ databases">
        <authorList>
            <person name="Yamashiro T."/>
            <person name="Shiraishi A."/>
            <person name="Satake H."/>
            <person name="Nakayama K."/>
        </authorList>
    </citation>
    <scope>NUCLEOTIDE SEQUENCE</scope>
</reference>
<keyword evidence="5" id="KW-1185">Reference proteome</keyword>
<dbReference type="PANTHER" id="PTHR34072">
    <property type="entry name" value="ENZYMATIC POLYPROTEIN-RELATED"/>
    <property type="match status" value="1"/>
</dbReference>
<evidence type="ECO:0000259" key="1">
    <source>
        <dbReference type="Pfam" id="PF17919"/>
    </source>
</evidence>
<comment type="caution">
    <text evidence="4">The sequence shown here is derived from an EMBL/GenBank/DDBJ whole genome shotgun (WGS) entry which is preliminary data.</text>
</comment>
<feature type="domain" description="Integrase zinc-binding" evidence="2">
    <location>
        <begin position="121"/>
        <end position="155"/>
    </location>
</feature>
<evidence type="ECO:0000313" key="3">
    <source>
        <dbReference type="EMBL" id="GJS56591.1"/>
    </source>
</evidence>
<keyword evidence="4" id="KW-0808">Transferase</keyword>
<dbReference type="SUPFAM" id="SSF56672">
    <property type="entry name" value="DNA/RNA polymerases"/>
    <property type="match status" value="1"/>
</dbReference>
<dbReference type="InterPro" id="IPR041577">
    <property type="entry name" value="RT_RNaseH_2"/>
</dbReference>
<dbReference type="PANTHER" id="PTHR34072:SF52">
    <property type="entry name" value="RIBONUCLEASE H"/>
    <property type="match status" value="1"/>
</dbReference>
<feature type="domain" description="Reverse transcriptase/retrotransposon-derived protein RNase H-like" evidence="1">
    <location>
        <begin position="28"/>
        <end position="91"/>
    </location>
</feature>
<proteinExistence type="predicted"/>
<reference evidence="4" key="1">
    <citation type="journal article" date="2022" name="Int. J. Mol. Sci.">
        <title>Draft Genome of Tanacetum Coccineum: Genomic Comparison of Closely Related Tanacetum-Family Plants.</title>
        <authorList>
            <person name="Yamashiro T."/>
            <person name="Shiraishi A."/>
            <person name="Nakayama K."/>
            <person name="Satake H."/>
        </authorList>
    </citation>
    <scope>NUCLEOTIDE SEQUENCE</scope>
</reference>
<evidence type="ECO:0000313" key="4">
    <source>
        <dbReference type="EMBL" id="GJT45771.1"/>
    </source>
</evidence>
<dbReference type="Gene3D" id="3.30.70.270">
    <property type="match status" value="1"/>
</dbReference>
<dbReference type="EMBL" id="BQNB010015929">
    <property type="protein sequence ID" value="GJT45771.1"/>
    <property type="molecule type" value="Genomic_DNA"/>
</dbReference>
<dbReference type="Pfam" id="PF17921">
    <property type="entry name" value="Integrase_H2C2"/>
    <property type="match status" value="1"/>
</dbReference>
<dbReference type="InterPro" id="IPR043502">
    <property type="entry name" value="DNA/RNA_pol_sf"/>
</dbReference>
<dbReference type="Gene3D" id="1.10.340.70">
    <property type="match status" value="1"/>
</dbReference>
<evidence type="ECO:0000313" key="5">
    <source>
        <dbReference type="Proteomes" id="UP001151760"/>
    </source>
</evidence>
<dbReference type="GO" id="GO:0003964">
    <property type="term" value="F:RNA-directed DNA polymerase activity"/>
    <property type="evidence" value="ECO:0007669"/>
    <property type="project" value="UniProtKB-KW"/>
</dbReference>
<dbReference type="Proteomes" id="UP001151760">
    <property type="component" value="Unassembled WGS sequence"/>
</dbReference>
<gene>
    <name evidence="3" type="ORF">Tco_0629953</name>
    <name evidence="4" type="ORF">Tco_0954486</name>
</gene>
<dbReference type="Gene3D" id="3.30.420.10">
    <property type="entry name" value="Ribonuclease H-like superfamily/Ribonuclease H"/>
    <property type="match status" value="1"/>
</dbReference>
<dbReference type="InterPro" id="IPR041588">
    <property type="entry name" value="Integrase_H2C2"/>
</dbReference>
<accession>A0ABQ5E4I5</accession>
<dbReference type="InterPro" id="IPR036397">
    <property type="entry name" value="RNaseH_sf"/>
</dbReference>
<sequence>MDDILIYSQSKEEHEEHLKLILKFLKKEELYAKFSNAPILALHEGTDNFVVYCNASYKGLGVVLIQKEKVIAYASRPLKILDAQVEAIKEENIKEENLRGMDKEFKTRLDETRCFMNRTSDKMYHDLKKLYRWPNMKAYIATYVSKCLTCLKVKVEYQKPSSLLVLAALQRALGTILDVSTAYYLQTDGQSKRTIQTLEAMLCTCMIDFGNGWDSHLPLVAFSYNNSYHSNIKATSFEALYGRKCRSPIY</sequence>
<protein>
    <submittedName>
        <fullName evidence="4">Reverse transcriptase domain-containing protein</fullName>
    </submittedName>
</protein>
<evidence type="ECO:0000259" key="2">
    <source>
        <dbReference type="Pfam" id="PF17921"/>
    </source>
</evidence>
<organism evidence="4 5">
    <name type="scientific">Tanacetum coccineum</name>
    <dbReference type="NCBI Taxonomy" id="301880"/>
    <lineage>
        <taxon>Eukaryota</taxon>
        <taxon>Viridiplantae</taxon>
        <taxon>Streptophyta</taxon>
        <taxon>Embryophyta</taxon>
        <taxon>Tracheophyta</taxon>
        <taxon>Spermatophyta</taxon>
        <taxon>Magnoliopsida</taxon>
        <taxon>eudicotyledons</taxon>
        <taxon>Gunneridae</taxon>
        <taxon>Pentapetalae</taxon>
        <taxon>asterids</taxon>
        <taxon>campanulids</taxon>
        <taxon>Asterales</taxon>
        <taxon>Asteraceae</taxon>
        <taxon>Asteroideae</taxon>
        <taxon>Anthemideae</taxon>
        <taxon>Anthemidinae</taxon>
        <taxon>Tanacetum</taxon>
    </lineage>
</organism>
<name>A0ABQ5E4I5_9ASTR</name>
<dbReference type="SUPFAM" id="SSF53098">
    <property type="entry name" value="Ribonuclease H-like"/>
    <property type="match status" value="1"/>
</dbReference>